<evidence type="ECO:0000256" key="1">
    <source>
        <dbReference type="ARBA" id="ARBA00004496"/>
    </source>
</evidence>
<evidence type="ECO:0000313" key="12">
    <source>
        <dbReference type="EMBL" id="PIW75224.1"/>
    </source>
</evidence>
<dbReference type="Pfam" id="PF17657">
    <property type="entry name" value="DNA_pol3_finger"/>
    <property type="match status" value="1"/>
</dbReference>
<dbReference type="Pfam" id="PF01336">
    <property type="entry name" value="tRNA_anti-codon"/>
    <property type="match status" value="1"/>
</dbReference>
<comment type="subcellular location">
    <subcellularLocation>
        <location evidence="1">Cytoplasm</location>
    </subcellularLocation>
</comment>
<dbReference type="EC" id="2.7.7.7" evidence="2"/>
<evidence type="ECO:0000313" key="13">
    <source>
        <dbReference type="Proteomes" id="UP000231280"/>
    </source>
</evidence>
<dbReference type="GO" id="GO:0003676">
    <property type="term" value="F:nucleic acid binding"/>
    <property type="evidence" value="ECO:0007669"/>
    <property type="project" value="InterPro"/>
</dbReference>
<reference evidence="13" key="1">
    <citation type="submission" date="2017-09" db="EMBL/GenBank/DDBJ databases">
        <title>Depth-based differentiation of microbial function through sediment-hosted aquifers and enrichment of novel symbionts in the deep terrestrial subsurface.</title>
        <authorList>
            <person name="Probst A.J."/>
            <person name="Ladd B."/>
            <person name="Jarett J.K."/>
            <person name="Geller-Mcgrath D.E."/>
            <person name="Sieber C.M.K."/>
            <person name="Emerson J.B."/>
            <person name="Anantharaman K."/>
            <person name="Thomas B.C."/>
            <person name="Malmstrom R."/>
            <person name="Stieglmeier M."/>
            <person name="Klingl A."/>
            <person name="Woyke T."/>
            <person name="Ryan C.M."/>
            <person name="Banfield J.F."/>
        </authorList>
    </citation>
    <scope>NUCLEOTIDE SEQUENCE [LARGE SCALE GENOMIC DNA]</scope>
</reference>
<sequence length="881" mass="99543">LEVQHHPNLEYQEKVNQALIKLGKKLKISLVATHDVHYLNPDDADAQDILMAVQTGAKTDDEGRLTMTGENFSLQPPEQMIKWFSEIPEAIENTQKIVEQCNFQLKLGEIQLPHLKVPTGKTPEEYLKELCQRGLAQRYENITKEISDRLKYELGVIGKTGFASYFLIVQDFVNWSKNSGVIVGPGRGSAAGSLVSYLLNITDIDPLRYDLLFERFLNPERISMPDIDLDFADARRDEVIAYIREKYGEDHVAQIITFGTMAARAAIRDVGRVLNYPYTFCDQLAKMIPFGLTLQKAIDESAELGHAYKTDNGARKIINMAIKLEGVVRHASTHACGLVITRQTLDELTPRQHPAGDEKTIVTQYEMHSIEDLGLLKMDLLGLKNLTIIENALKIIKNTCNETIDISRLPLDDKPTYELLQEGKTTGVFQLESGGMKRNLKELKPTQFEDIIAMVALYRPGPIEFIPEFIARKHGLKEIEYLHPKLETILKNTYGICVYQEQLMAIAKELAGFTLTEADILRKAVGKKIKKLLDEQRGKMMNGMIRNGISEEIASKIWQWAEPFASYGFNRSHAACYAMVGYQTAYLKAHFPTEFMSALMTSEENDIERVSFLVDECQTMGVQILPPNINESLANFTVIETNQIRFGLRAIKNVGDNVVKTIINEKKANGPYKSISDFLERVQTKDLNKKSLESLVKSGAFDALGERNEFLLNMETLLSYAKETQKNKSNGQISLFGSNSKVANHQLKLAEVPPATKKEKLFWERELLGLYISGHPMREYKELLEKNSLPIGKITKQMAGKQVKVGGIINKIRKIVTRTGRPMLFVQIEDSQSKTEVIVFPNVLDKTATIWQEDKMVLITGKVSDRDEEIKIICDSVKEIT</sequence>
<feature type="domain" description="OB" evidence="8">
    <location>
        <begin position="803"/>
        <end position="879"/>
    </location>
</feature>
<accession>A0A2M7IFE0</accession>
<proteinExistence type="predicted"/>
<keyword evidence="5" id="KW-0235">DNA replication</keyword>
<protein>
    <recommendedName>
        <fullName evidence="2">DNA-directed DNA polymerase</fullName>
        <ecNumber evidence="2">2.7.7.7</ecNumber>
    </recommendedName>
</protein>
<dbReference type="InterPro" id="IPR004365">
    <property type="entry name" value="NA-bd_OB_tRNA"/>
</dbReference>
<dbReference type="InterPro" id="IPR004805">
    <property type="entry name" value="DnaE2/DnaE/PolC"/>
</dbReference>
<evidence type="ECO:0000259" key="11">
    <source>
        <dbReference type="Pfam" id="PF17657"/>
    </source>
</evidence>
<evidence type="ECO:0000256" key="2">
    <source>
        <dbReference type="ARBA" id="ARBA00012417"/>
    </source>
</evidence>
<dbReference type="Gene3D" id="2.40.50.140">
    <property type="entry name" value="Nucleic acid-binding proteins"/>
    <property type="match status" value="1"/>
</dbReference>
<dbReference type="Pfam" id="PF07733">
    <property type="entry name" value="DNA_pol3_alpha"/>
    <property type="match status" value="1"/>
</dbReference>
<organism evidence="12 13">
    <name type="scientific">Candidatus Portnoybacteria bacterium CG_4_8_14_3_um_filter_44_10</name>
    <dbReference type="NCBI Taxonomy" id="1974802"/>
    <lineage>
        <taxon>Bacteria</taxon>
        <taxon>Candidatus Portnoyibacteriota</taxon>
    </lineage>
</organism>
<dbReference type="InterPro" id="IPR029460">
    <property type="entry name" value="DNAPol_HHH"/>
</dbReference>
<keyword evidence="6" id="KW-0239">DNA-directed DNA polymerase</keyword>
<evidence type="ECO:0000256" key="3">
    <source>
        <dbReference type="ARBA" id="ARBA00022679"/>
    </source>
</evidence>
<dbReference type="InterPro" id="IPR011708">
    <property type="entry name" value="DNA_pol3_alpha_NTPase_dom"/>
</dbReference>
<feature type="domain" description="Bacterial DNA polymerase III alpha subunit NTPase" evidence="9">
    <location>
        <begin position="125"/>
        <end position="382"/>
    </location>
</feature>
<evidence type="ECO:0000259" key="10">
    <source>
        <dbReference type="Pfam" id="PF14579"/>
    </source>
</evidence>
<feature type="non-terminal residue" evidence="12">
    <location>
        <position position="1"/>
    </location>
</feature>
<dbReference type="GO" id="GO:0006260">
    <property type="term" value="P:DNA replication"/>
    <property type="evidence" value="ECO:0007669"/>
    <property type="project" value="UniProtKB-KW"/>
</dbReference>
<keyword evidence="3" id="KW-0808">Transferase</keyword>
<dbReference type="PANTHER" id="PTHR32294:SF0">
    <property type="entry name" value="DNA POLYMERASE III SUBUNIT ALPHA"/>
    <property type="match status" value="1"/>
</dbReference>
<keyword evidence="4" id="KW-0548">Nucleotidyltransferase</keyword>
<evidence type="ECO:0000256" key="7">
    <source>
        <dbReference type="ARBA" id="ARBA00049244"/>
    </source>
</evidence>
<evidence type="ECO:0000256" key="5">
    <source>
        <dbReference type="ARBA" id="ARBA00022705"/>
    </source>
</evidence>
<dbReference type="Gene3D" id="1.10.150.870">
    <property type="match status" value="1"/>
</dbReference>
<feature type="domain" description="DNA polymerase helix-hairpin-helix motif" evidence="10">
    <location>
        <begin position="621"/>
        <end position="707"/>
    </location>
</feature>
<dbReference type="Proteomes" id="UP000231280">
    <property type="component" value="Unassembled WGS sequence"/>
</dbReference>
<feature type="domain" description="DNA polymerase III alpha subunit finger" evidence="11">
    <location>
        <begin position="385"/>
        <end position="548"/>
    </location>
</feature>
<dbReference type="Pfam" id="PF14579">
    <property type="entry name" value="HHH_6"/>
    <property type="match status" value="1"/>
</dbReference>
<dbReference type="InterPro" id="IPR040982">
    <property type="entry name" value="DNA_pol3_finger"/>
</dbReference>
<dbReference type="CDD" id="cd04485">
    <property type="entry name" value="DnaE_OBF"/>
    <property type="match status" value="1"/>
</dbReference>
<dbReference type="NCBIfam" id="NF004226">
    <property type="entry name" value="PRK05673.1"/>
    <property type="match status" value="1"/>
</dbReference>
<dbReference type="Gene3D" id="3.20.20.140">
    <property type="entry name" value="Metal-dependent hydrolases"/>
    <property type="match status" value="1"/>
</dbReference>
<gene>
    <name evidence="12" type="ORF">CO002_03205</name>
</gene>
<dbReference type="EMBL" id="PFGX01000089">
    <property type="protein sequence ID" value="PIW75224.1"/>
    <property type="molecule type" value="Genomic_DNA"/>
</dbReference>
<dbReference type="Gene3D" id="1.10.10.1600">
    <property type="entry name" value="Bacterial DNA polymerase III alpha subunit, thumb domain"/>
    <property type="match status" value="1"/>
</dbReference>
<dbReference type="GO" id="GO:0008408">
    <property type="term" value="F:3'-5' exonuclease activity"/>
    <property type="evidence" value="ECO:0007669"/>
    <property type="project" value="InterPro"/>
</dbReference>
<dbReference type="PANTHER" id="PTHR32294">
    <property type="entry name" value="DNA POLYMERASE III SUBUNIT ALPHA"/>
    <property type="match status" value="1"/>
</dbReference>
<dbReference type="NCBIfam" id="TIGR00594">
    <property type="entry name" value="polc"/>
    <property type="match status" value="1"/>
</dbReference>
<comment type="caution">
    <text evidence="12">The sequence shown here is derived from an EMBL/GenBank/DDBJ whole genome shotgun (WGS) entry which is preliminary data.</text>
</comment>
<dbReference type="InterPro" id="IPR012340">
    <property type="entry name" value="NA-bd_OB-fold"/>
</dbReference>
<dbReference type="InterPro" id="IPR016195">
    <property type="entry name" value="Pol/histidinol_Pase-like"/>
</dbReference>
<dbReference type="SUPFAM" id="SSF89550">
    <property type="entry name" value="PHP domain-like"/>
    <property type="match status" value="1"/>
</dbReference>
<name>A0A2M7IFE0_9BACT</name>
<dbReference type="GO" id="GO:0005737">
    <property type="term" value="C:cytoplasm"/>
    <property type="evidence" value="ECO:0007669"/>
    <property type="project" value="UniProtKB-SubCell"/>
</dbReference>
<dbReference type="GO" id="GO:0003887">
    <property type="term" value="F:DNA-directed DNA polymerase activity"/>
    <property type="evidence" value="ECO:0007669"/>
    <property type="project" value="UniProtKB-KW"/>
</dbReference>
<dbReference type="InterPro" id="IPR041931">
    <property type="entry name" value="DNA_pol3_alpha_thumb_dom"/>
</dbReference>
<dbReference type="AlphaFoldDB" id="A0A2M7IFE0"/>
<comment type="catalytic activity">
    <reaction evidence="7">
        <text>DNA(n) + a 2'-deoxyribonucleoside 5'-triphosphate = DNA(n+1) + diphosphate</text>
        <dbReference type="Rhea" id="RHEA:22508"/>
        <dbReference type="Rhea" id="RHEA-COMP:17339"/>
        <dbReference type="Rhea" id="RHEA-COMP:17340"/>
        <dbReference type="ChEBI" id="CHEBI:33019"/>
        <dbReference type="ChEBI" id="CHEBI:61560"/>
        <dbReference type="ChEBI" id="CHEBI:173112"/>
        <dbReference type="EC" id="2.7.7.7"/>
    </reaction>
</comment>
<evidence type="ECO:0000256" key="6">
    <source>
        <dbReference type="ARBA" id="ARBA00022932"/>
    </source>
</evidence>
<evidence type="ECO:0000259" key="8">
    <source>
        <dbReference type="Pfam" id="PF01336"/>
    </source>
</evidence>
<evidence type="ECO:0000259" key="9">
    <source>
        <dbReference type="Pfam" id="PF07733"/>
    </source>
</evidence>
<evidence type="ECO:0000256" key="4">
    <source>
        <dbReference type="ARBA" id="ARBA00022695"/>
    </source>
</evidence>